<gene>
    <name evidence="2" type="ORF">HMPREF1541_04095</name>
</gene>
<dbReference type="STRING" id="1220924.W2S2G2"/>
<keyword evidence="3" id="KW-1185">Reference proteome</keyword>
<evidence type="ECO:0000313" key="3">
    <source>
        <dbReference type="Proteomes" id="UP000030752"/>
    </source>
</evidence>
<proteinExistence type="predicted"/>
<accession>W2S2G2</accession>
<feature type="region of interest" description="Disordered" evidence="1">
    <location>
        <begin position="502"/>
        <end position="559"/>
    </location>
</feature>
<protein>
    <submittedName>
        <fullName evidence="2">Uncharacterized protein</fullName>
    </submittedName>
</protein>
<dbReference type="VEuPathDB" id="FungiDB:HMPREF1541_04095"/>
<name>W2S2G2_CYPE1</name>
<dbReference type="OrthoDB" id="5286775at2759"/>
<feature type="compositionally biased region" description="Basic and acidic residues" evidence="1">
    <location>
        <begin position="521"/>
        <end position="532"/>
    </location>
</feature>
<dbReference type="eggNOG" id="ENOG502S7BG">
    <property type="taxonomic scope" value="Eukaryota"/>
</dbReference>
<dbReference type="AlphaFoldDB" id="W2S2G2"/>
<evidence type="ECO:0000313" key="2">
    <source>
        <dbReference type="EMBL" id="ETN42154.1"/>
    </source>
</evidence>
<dbReference type="HOGENOM" id="CLU_487460_0_0_1"/>
<feature type="compositionally biased region" description="Basic and acidic residues" evidence="1">
    <location>
        <begin position="42"/>
        <end position="54"/>
    </location>
</feature>
<dbReference type="InParanoid" id="W2S2G2"/>
<reference evidence="2 3" key="1">
    <citation type="submission" date="2013-03" db="EMBL/GenBank/DDBJ databases">
        <title>The Genome Sequence of Phialophora europaea CBS 101466.</title>
        <authorList>
            <consortium name="The Broad Institute Genomics Platform"/>
            <person name="Cuomo C."/>
            <person name="de Hoog S."/>
            <person name="Gorbushina A."/>
            <person name="Walker B."/>
            <person name="Young S.K."/>
            <person name="Zeng Q."/>
            <person name="Gargeya S."/>
            <person name="Fitzgerald M."/>
            <person name="Haas B."/>
            <person name="Abouelleil A."/>
            <person name="Allen A.W."/>
            <person name="Alvarado L."/>
            <person name="Arachchi H.M."/>
            <person name="Berlin A.M."/>
            <person name="Chapman S.B."/>
            <person name="Gainer-Dewar J."/>
            <person name="Goldberg J."/>
            <person name="Griggs A."/>
            <person name="Gujja S."/>
            <person name="Hansen M."/>
            <person name="Howarth C."/>
            <person name="Imamovic A."/>
            <person name="Ireland A."/>
            <person name="Larimer J."/>
            <person name="McCowan C."/>
            <person name="Murphy C."/>
            <person name="Pearson M."/>
            <person name="Poon T.W."/>
            <person name="Priest M."/>
            <person name="Roberts A."/>
            <person name="Saif S."/>
            <person name="Shea T."/>
            <person name="Sisk P."/>
            <person name="Sykes S."/>
            <person name="Wortman J."/>
            <person name="Nusbaum C."/>
            <person name="Birren B."/>
        </authorList>
    </citation>
    <scope>NUCLEOTIDE SEQUENCE [LARGE SCALE GENOMIC DNA]</scope>
    <source>
        <strain evidence="2 3">CBS 101466</strain>
    </source>
</reference>
<organism evidence="2 3">
    <name type="scientific">Cyphellophora europaea (strain CBS 101466)</name>
    <name type="common">Phialophora europaea</name>
    <dbReference type="NCBI Taxonomy" id="1220924"/>
    <lineage>
        <taxon>Eukaryota</taxon>
        <taxon>Fungi</taxon>
        <taxon>Dikarya</taxon>
        <taxon>Ascomycota</taxon>
        <taxon>Pezizomycotina</taxon>
        <taxon>Eurotiomycetes</taxon>
        <taxon>Chaetothyriomycetidae</taxon>
        <taxon>Chaetothyriales</taxon>
        <taxon>Cyphellophoraceae</taxon>
        <taxon>Cyphellophora</taxon>
    </lineage>
</organism>
<dbReference type="EMBL" id="KB822719">
    <property type="protein sequence ID" value="ETN42154.1"/>
    <property type="molecule type" value="Genomic_DNA"/>
</dbReference>
<sequence>MFVLVKRLVRYVTGDEQPGQNDHLPFLNPREYQAWCDDPDERTRWEGTDDDRRNAALRGNHRGNREHSHGQGHTGSKPQEQHWLQPDKGRPLPSPNQTSPSHKGNMHAYHHADFADRDHMRMPPPSGRSQAPSMRRFIRPSTNNSEADARTIITGASRASKLVGLQDAEQMERARRHAEAFRIHPDSGFWYQSEAGLYYHLGLRGTEPLLPAAWMVDFKTFPLILFHGDLEDVPLITNMFSPQFHAIRALRELIEVGHKVRDQIQARQKTIRIQYTIQKGLEDYISWSLTDADLYHTNRTTPIHHIAHRRAGQTTVTAISELASHMYSLLVYHRQFFPSTDTLTPPPSPRQLKREPKSITPHLHATSTSPTEEDRQIHDDSPGADPPVIIGFLIVGPTASIFTLNARNADAATTTSDPTCGIHLLGRFTFTEAGMDVWNALALAIGACHLRTALLTQASPDVDDIGADGGVDQRLMEEMRNKQQEPNSRMCHGRVAGYVSRSESEEIRKRKRNEVEDETDHFEPHSERDVKGKCPVRPNVDVGARRRRATREDDSDPDR</sequence>
<dbReference type="RefSeq" id="XP_008716663.1">
    <property type="nucleotide sequence ID" value="XM_008718441.1"/>
</dbReference>
<feature type="region of interest" description="Disordered" evidence="1">
    <location>
        <begin position="42"/>
        <end position="106"/>
    </location>
</feature>
<feature type="compositionally biased region" description="Basic and acidic residues" evidence="1">
    <location>
        <begin position="372"/>
        <end position="381"/>
    </location>
</feature>
<evidence type="ECO:0000256" key="1">
    <source>
        <dbReference type="SAM" id="MobiDB-lite"/>
    </source>
</evidence>
<dbReference type="GeneID" id="19971434"/>
<feature type="region of interest" description="Disordered" evidence="1">
    <location>
        <begin position="340"/>
        <end position="382"/>
    </location>
</feature>
<dbReference type="Proteomes" id="UP000030752">
    <property type="component" value="Unassembled WGS sequence"/>
</dbReference>